<comment type="caution">
    <text evidence="2">The sequence shown here is derived from an EMBL/GenBank/DDBJ whole genome shotgun (WGS) entry which is preliminary data.</text>
</comment>
<evidence type="ECO:0000259" key="1">
    <source>
        <dbReference type="Pfam" id="PF08532"/>
    </source>
</evidence>
<name>A0ABW3HTA0_9BACL</name>
<dbReference type="InterPro" id="IPR028212">
    <property type="entry name" value="GHL6"/>
</dbReference>
<dbReference type="SUPFAM" id="SSF52317">
    <property type="entry name" value="Class I glutamine amidotransferase-like"/>
    <property type="match status" value="1"/>
</dbReference>
<dbReference type="SUPFAM" id="SSF51445">
    <property type="entry name" value="(Trans)glycosidases"/>
    <property type="match status" value="1"/>
</dbReference>
<reference evidence="3" key="1">
    <citation type="journal article" date="2019" name="Int. J. Syst. Evol. Microbiol.">
        <title>The Global Catalogue of Microorganisms (GCM) 10K type strain sequencing project: providing services to taxonomists for standard genome sequencing and annotation.</title>
        <authorList>
            <consortium name="The Broad Institute Genomics Platform"/>
            <consortium name="The Broad Institute Genome Sequencing Center for Infectious Disease"/>
            <person name="Wu L."/>
            <person name="Ma J."/>
        </authorList>
    </citation>
    <scope>NUCLEOTIDE SEQUENCE [LARGE SCALE GENOMIC DNA]</scope>
    <source>
        <strain evidence="3">CCUG 59129</strain>
    </source>
</reference>
<evidence type="ECO:0000313" key="2">
    <source>
        <dbReference type="EMBL" id="MFD0960758.1"/>
    </source>
</evidence>
<dbReference type="Gene3D" id="3.40.50.880">
    <property type="match status" value="1"/>
</dbReference>
<gene>
    <name evidence="2" type="ORF">ACFQ2I_15315</name>
</gene>
<dbReference type="Proteomes" id="UP001596989">
    <property type="component" value="Unassembled WGS sequence"/>
</dbReference>
<dbReference type="Gene3D" id="3.20.20.80">
    <property type="entry name" value="Glycosidases"/>
    <property type="match status" value="1"/>
</dbReference>
<feature type="domain" description="Beta-galactosidase trimerisation" evidence="1">
    <location>
        <begin position="378"/>
        <end position="431"/>
    </location>
</feature>
<evidence type="ECO:0000313" key="3">
    <source>
        <dbReference type="Proteomes" id="UP001596989"/>
    </source>
</evidence>
<accession>A0ABW3HTA0</accession>
<proteinExistence type="predicted"/>
<dbReference type="Pfam" id="PF14871">
    <property type="entry name" value="GHL6"/>
    <property type="match status" value="1"/>
</dbReference>
<dbReference type="InterPro" id="IPR017853">
    <property type="entry name" value="GH"/>
</dbReference>
<dbReference type="EMBL" id="JBHTJZ010000024">
    <property type="protein sequence ID" value="MFD0960758.1"/>
    <property type="molecule type" value="Genomic_DNA"/>
</dbReference>
<sequence length="659" mass="73324">MRFRQIHLDFHTSEAVEGIGKDFSKTQFQDMLKRGHVDSITVFSKCHHGWAYHPSEANEMHPHLDFDLLGAMIEAAHEIDVKTPVYLSAGLDEKLARRHPEWLNRDEQDRTNWVNSFLKPGYHQFCMNTPYLDILLNQIEEVVQRYDADGIFLDIVGVRRCFCHSCLETIRSAGNDPLDPDVQVKHGERVYANYTRRVRERVDAIKPGLPVFHNGGHIRRGRRDLAAMNSHLELESLPTGGWGYDHFPLSARYAQGMGMDYLGMTGKFHTTWGEFGGYKHPAALRYETALSIANGARCSIGDQLHPEGLMDPATYSIIGEAYGEVEKKEAWCTAARNVADTALLSVESIISQGAESQEDRTGASDTGAIRMLLEGHYLFDVVDMESDFGAYKVLILPDRITISDALADKLNAFTAGGGKLLATGSSGLNKEGTAFAIDLGVRYVGPSAYNPEYFCPSFSLKSLPSASFVFYSEGHIVEPAAGSNVLGYREFPYFNREGITFCSHQHTPSAKRNDGAGMVESAGGIYIAWSVFEDYATKGSLALKEVVVHALDLLLGAEKSLRASLPAQGIATLMEQQEERRYVNHLLYAVPVKRGDGVEVIEDIVPLYNIEVEVKLPAEAKRIYLAPEMTELPYVQDAEGRVSYTLPKLECHQMIVLET</sequence>
<dbReference type="InterPro" id="IPR029062">
    <property type="entry name" value="Class_I_gatase-like"/>
</dbReference>
<dbReference type="InterPro" id="IPR013738">
    <property type="entry name" value="Beta_galactosidase_Trimer"/>
</dbReference>
<dbReference type="Pfam" id="PF08532">
    <property type="entry name" value="Glyco_hydro_42M"/>
    <property type="match status" value="1"/>
</dbReference>
<protein>
    <submittedName>
        <fullName evidence="2">Beta-galactosidase trimerization domain-containing protein</fullName>
    </submittedName>
</protein>
<organism evidence="2 3">
    <name type="scientific">Paenibacillus chungangensis</name>
    <dbReference type="NCBI Taxonomy" id="696535"/>
    <lineage>
        <taxon>Bacteria</taxon>
        <taxon>Bacillati</taxon>
        <taxon>Bacillota</taxon>
        <taxon>Bacilli</taxon>
        <taxon>Bacillales</taxon>
        <taxon>Paenibacillaceae</taxon>
        <taxon>Paenibacillus</taxon>
    </lineage>
</organism>
<dbReference type="RefSeq" id="WP_377565497.1">
    <property type="nucleotide sequence ID" value="NZ_JBHTJZ010000024.1"/>
</dbReference>
<keyword evidence="3" id="KW-1185">Reference proteome</keyword>
<dbReference type="CDD" id="cd03143">
    <property type="entry name" value="A4_beta-galactosidase_middle_domain"/>
    <property type="match status" value="1"/>
</dbReference>